<organism evidence="2 5">
    <name type="scientific">Medicago truncatula</name>
    <name type="common">Barrel medic</name>
    <name type="synonym">Medicago tribuloides</name>
    <dbReference type="NCBI Taxonomy" id="3880"/>
    <lineage>
        <taxon>Eukaryota</taxon>
        <taxon>Viridiplantae</taxon>
        <taxon>Streptophyta</taxon>
        <taxon>Embryophyta</taxon>
        <taxon>Tracheophyta</taxon>
        <taxon>Spermatophyta</taxon>
        <taxon>Magnoliopsida</taxon>
        <taxon>eudicotyledons</taxon>
        <taxon>Gunneridae</taxon>
        <taxon>Pentapetalae</taxon>
        <taxon>rosids</taxon>
        <taxon>fabids</taxon>
        <taxon>Fabales</taxon>
        <taxon>Fabaceae</taxon>
        <taxon>Papilionoideae</taxon>
        <taxon>50 kb inversion clade</taxon>
        <taxon>NPAAA clade</taxon>
        <taxon>Hologalegina</taxon>
        <taxon>IRL clade</taxon>
        <taxon>Trifolieae</taxon>
        <taxon>Medicago</taxon>
    </lineage>
</organism>
<protein>
    <submittedName>
        <fullName evidence="2 4">Uncharacterized protein</fullName>
    </submittedName>
</protein>
<sequence>MLQTANYKSSTKESMTIIITCRDNGFKPKSPKSTGSGGGGSDPKTNSILQSTARSLQLDSLINYVTNNLSVIDHDDENRSPKRIGMQQILHAENYIFPKRNMNSP</sequence>
<dbReference type="EMBL" id="PSQE01000002">
    <property type="protein sequence ID" value="RHN74894.1"/>
    <property type="molecule type" value="Genomic_DNA"/>
</dbReference>
<evidence type="ECO:0000313" key="4">
    <source>
        <dbReference type="EnsemblPlants" id="AES66537"/>
    </source>
</evidence>
<gene>
    <name evidence="2" type="ordered locus">MTR_2g075530</name>
    <name evidence="3" type="ORF">MtrunA17_Chr2g0315281</name>
</gene>
<dbReference type="Proteomes" id="UP000002051">
    <property type="component" value="Chromosome 2"/>
</dbReference>
<keyword evidence="5" id="KW-1185">Reference proteome</keyword>
<dbReference type="Gramene" id="rna11028">
    <property type="protein sequence ID" value="RHN74894.1"/>
    <property type="gene ID" value="gene11028"/>
</dbReference>
<dbReference type="AlphaFoldDB" id="G7IR16"/>
<feature type="region of interest" description="Disordered" evidence="1">
    <location>
        <begin position="21"/>
        <end position="50"/>
    </location>
</feature>
<dbReference type="PaxDb" id="3880-AES66537"/>
<dbReference type="Proteomes" id="UP000265566">
    <property type="component" value="Chromosome 2"/>
</dbReference>
<reference evidence="4" key="3">
    <citation type="submission" date="2015-04" db="UniProtKB">
        <authorList>
            <consortium name="EnsemblPlants"/>
        </authorList>
    </citation>
    <scope>IDENTIFICATION</scope>
    <source>
        <strain evidence="4">cv. Jemalong A17</strain>
    </source>
</reference>
<evidence type="ECO:0000313" key="3">
    <source>
        <dbReference type="EMBL" id="RHN74894.1"/>
    </source>
</evidence>
<evidence type="ECO:0000313" key="5">
    <source>
        <dbReference type="Proteomes" id="UP000002051"/>
    </source>
</evidence>
<reference evidence="2 5" key="2">
    <citation type="journal article" date="2014" name="BMC Genomics">
        <title>An improved genome release (version Mt4.0) for the model legume Medicago truncatula.</title>
        <authorList>
            <person name="Tang H."/>
            <person name="Krishnakumar V."/>
            <person name="Bidwell S."/>
            <person name="Rosen B."/>
            <person name="Chan A."/>
            <person name="Zhou S."/>
            <person name="Gentzbittel L."/>
            <person name="Childs K.L."/>
            <person name="Yandell M."/>
            <person name="Gundlach H."/>
            <person name="Mayer K.F."/>
            <person name="Schwartz D.C."/>
            <person name="Town C.D."/>
        </authorList>
    </citation>
    <scope>GENOME REANNOTATION</scope>
    <source>
        <strain evidence="4 5">cv. Jemalong A17</strain>
    </source>
</reference>
<accession>G7IR16</accession>
<proteinExistence type="predicted"/>
<evidence type="ECO:0000256" key="1">
    <source>
        <dbReference type="SAM" id="MobiDB-lite"/>
    </source>
</evidence>
<reference evidence="2 5" key="1">
    <citation type="journal article" date="2011" name="Nature">
        <title>The Medicago genome provides insight into the evolution of rhizobial symbioses.</title>
        <authorList>
            <person name="Young N.D."/>
            <person name="Debelle F."/>
            <person name="Oldroyd G.E."/>
            <person name="Geurts R."/>
            <person name="Cannon S.B."/>
            <person name="Udvardi M.K."/>
            <person name="Benedito V.A."/>
            <person name="Mayer K.F."/>
            <person name="Gouzy J."/>
            <person name="Schoof H."/>
            <person name="Van de Peer Y."/>
            <person name="Proost S."/>
            <person name="Cook D.R."/>
            <person name="Meyers B.C."/>
            <person name="Spannagl M."/>
            <person name="Cheung F."/>
            <person name="De Mita S."/>
            <person name="Krishnakumar V."/>
            <person name="Gundlach H."/>
            <person name="Zhou S."/>
            <person name="Mudge J."/>
            <person name="Bharti A.K."/>
            <person name="Murray J.D."/>
            <person name="Naoumkina M.A."/>
            <person name="Rosen B."/>
            <person name="Silverstein K.A."/>
            <person name="Tang H."/>
            <person name="Rombauts S."/>
            <person name="Zhao P.X."/>
            <person name="Zhou P."/>
            <person name="Barbe V."/>
            <person name="Bardou P."/>
            <person name="Bechner M."/>
            <person name="Bellec A."/>
            <person name="Berger A."/>
            <person name="Berges H."/>
            <person name="Bidwell S."/>
            <person name="Bisseling T."/>
            <person name="Choisne N."/>
            <person name="Couloux A."/>
            <person name="Denny R."/>
            <person name="Deshpande S."/>
            <person name="Dai X."/>
            <person name="Doyle J.J."/>
            <person name="Dudez A.M."/>
            <person name="Farmer A.D."/>
            <person name="Fouteau S."/>
            <person name="Franken C."/>
            <person name="Gibelin C."/>
            <person name="Gish J."/>
            <person name="Goldstein S."/>
            <person name="Gonzalez A.J."/>
            <person name="Green P.J."/>
            <person name="Hallab A."/>
            <person name="Hartog M."/>
            <person name="Hua A."/>
            <person name="Humphray S.J."/>
            <person name="Jeong D.H."/>
            <person name="Jing Y."/>
            <person name="Jocker A."/>
            <person name="Kenton S.M."/>
            <person name="Kim D.J."/>
            <person name="Klee K."/>
            <person name="Lai H."/>
            <person name="Lang C."/>
            <person name="Lin S."/>
            <person name="Macmil S.L."/>
            <person name="Magdelenat G."/>
            <person name="Matthews L."/>
            <person name="McCorrison J."/>
            <person name="Monaghan E.L."/>
            <person name="Mun J.H."/>
            <person name="Najar F.Z."/>
            <person name="Nicholson C."/>
            <person name="Noirot C."/>
            <person name="O'Bleness M."/>
            <person name="Paule C.R."/>
            <person name="Poulain J."/>
            <person name="Prion F."/>
            <person name="Qin B."/>
            <person name="Qu C."/>
            <person name="Retzel E.F."/>
            <person name="Riddle C."/>
            <person name="Sallet E."/>
            <person name="Samain S."/>
            <person name="Samson N."/>
            <person name="Sanders I."/>
            <person name="Saurat O."/>
            <person name="Scarpelli C."/>
            <person name="Schiex T."/>
            <person name="Segurens B."/>
            <person name="Severin A.J."/>
            <person name="Sherrier D.J."/>
            <person name="Shi R."/>
            <person name="Sims S."/>
            <person name="Singer S.R."/>
            <person name="Sinharoy S."/>
            <person name="Sterck L."/>
            <person name="Viollet A."/>
            <person name="Wang B.B."/>
            <person name="Wang K."/>
            <person name="Wang M."/>
            <person name="Wang X."/>
            <person name="Warfsmann J."/>
            <person name="Weissenbach J."/>
            <person name="White D.D."/>
            <person name="White J.D."/>
            <person name="Wiley G.B."/>
            <person name="Wincker P."/>
            <person name="Xing Y."/>
            <person name="Yang L."/>
            <person name="Yao Z."/>
            <person name="Ying F."/>
            <person name="Zhai J."/>
            <person name="Zhou L."/>
            <person name="Zuber A."/>
            <person name="Denarie J."/>
            <person name="Dixon R.A."/>
            <person name="May G.D."/>
            <person name="Schwartz D.C."/>
            <person name="Rogers J."/>
            <person name="Quetier F."/>
            <person name="Town C.D."/>
            <person name="Roe B.A."/>
        </authorList>
    </citation>
    <scope>NUCLEOTIDE SEQUENCE [LARGE SCALE GENOMIC DNA]</scope>
    <source>
        <strain evidence="2">A17</strain>
        <strain evidence="4 5">cv. Jemalong A17</strain>
    </source>
</reference>
<reference evidence="3" key="4">
    <citation type="journal article" date="2018" name="Nat. Plants">
        <title>Whole-genome landscape of Medicago truncatula symbiotic genes.</title>
        <authorList>
            <person name="Pecrix Y."/>
            <person name="Gamas P."/>
            <person name="Carrere S."/>
        </authorList>
    </citation>
    <scope>NUCLEOTIDE SEQUENCE</scope>
    <source>
        <tissue evidence="3">Leaves</tissue>
    </source>
</reference>
<dbReference type="HOGENOM" id="CLU_2310205_0_0_1"/>
<dbReference type="EnsemblPlants" id="AES66537">
    <property type="protein sequence ID" value="AES66537"/>
    <property type="gene ID" value="MTR_2g075530"/>
</dbReference>
<dbReference type="EMBL" id="CM001218">
    <property type="protein sequence ID" value="AES66537.1"/>
    <property type="molecule type" value="Genomic_DNA"/>
</dbReference>
<evidence type="ECO:0000313" key="2">
    <source>
        <dbReference type="EMBL" id="AES66537.1"/>
    </source>
</evidence>
<name>G7IR16_MEDTR</name>